<dbReference type="KEGG" id="hara:AArcS_3102"/>
<dbReference type="EMBL" id="CP064786">
    <property type="protein sequence ID" value="QSG04289.1"/>
    <property type="molecule type" value="Genomic_DNA"/>
</dbReference>
<dbReference type="GeneID" id="70686480"/>
<evidence type="ECO:0000256" key="1">
    <source>
        <dbReference type="SAM" id="MobiDB-lite"/>
    </source>
</evidence>
<evidence type="ECO:0000313" key="2">
    <source>
        <dbReference type="EMBL" id="QSG04289.1"/>
    </source>
</evidence>
<gene>
    <name evidence="2" type="ORF">AArcS_3102</name>
</gene>
<sequence>MSEFDRRRFLYSTGTIATVGLAGCTSADDDPDSSNETIPSDDGGNTTDQSQEAENEDADDDWDAAEEFLEHYKETEIPGENTSLAERVDGRTNKSSINSGLDGNETTYEIVREAVPRYAQTIQFPRDQDAVEDGMNFIDAARHGIHNQYEIDPEEVFILERDAVGNATLGEAFLNTGTEEQPEWVKEVFLSPPSDAEDESDYYLIHGEVDKDSTENMVSGRRNLKGMYNPSTSNNISALDWRVLEPESEISDEAWENFSELNDTYLPAGIDEVGFTRDALELIAEQEDFYRENGHNETVEAMMEATGFYLNEVGEDHYMALDVEQGELTPVEIDEEVREGLIYDPDYPLT</sequence>
<reference evidence="2" key="1">
    <citation type="submission" date="2020-11" db="EMBL/GenBank/DDBJ databases">
        <title>Carbohydrate-dependent, anaerobic sulfur respiration: A novel catabolism in halophilic archaea.</title>
        <authorList>
            <person name="Sorokin D.Y."/>
            <person name="Messina E."/>
            <person name="Smedile F."/>
            <person name="La Cono V."/>
            <person name="Hallsworth J.E."/>
            <person name="Yakimov M.M."/>
        </authorList>
    </citation>
    <scope>NUCLEOTIDE SEQUENCE</scope>
    <source>
        <strain evidence="2">AArc-S</strain>
    </source>
</reference>
<accession>A0A897MZI2</accession>
<proteinExistence type="predicted"/>
<dbReference type="PROSITE" id="PS51257">
    <property type="entry name" value="PROKAR_LIPOPROTEIN"/>
    <property type="match status" value="1"/>
</dbReference>
<dbReference type="AlphaFoldDB" id="A0A897MZI2"/>
<keyword evidence="3" id="KW-1185">Reference proteome</keyword>
<organism evidence="2 3">
    <name type="scientific">Natranaeroarchaeum sulfidigenes</name>
    <dbReference type="NCBI Taxonomy" id="2784880"/>
    <lineage>
        <taxon>Archaea</taxon>
        <taxon>Methanobacteriati</taxon>
        <taxon>Methanobacteriota</taxon>
        <taxon>Stenosarchaea group</taxon>
        <taxon>Halobacteria</taxon>
        <taxon>Halobacteriales</taxon>
        <taxon>Natronoarchaeaceae</taxon>
        <taxon>Natranaeroarchaeum</taxon>
    </lineage>
</organism>
<protein>
    <submittedName>
        <fullName evidence="2">Uncharacterized protein</fullName>
    </submittedName>
</protein>
<evidence type="ECO:0000313" key="3">
    <source>
        <dbReference type="Proteomes" id="UP000663586"/>
    </source>
</evidence>
<feature type="compositionally biased region" description="Acidic residues" evidence="1">
    <location>
        <begin position="51"/>
        <end position="67"/>
    </location>
</feature>
<feature type="compositionally biased region" description="Polar residues" evidence="1">
    <location>
        <begin position="34"/>
        <end position="50"/>
    </location>
</feature>
<name>A0A897MZI2_9EURY</name>
<dbReference type="RefSeq" id="WP_238478312.1">
    <property type="nucleotide sequence ID" value="NZ_CP064786.1"/>
</dbReference>
<feature type="region of interest" description="Disordered" evidence="1">
    <location>
        <begin position="20"/>
        <end position="101"/>
    </location>
</feature>
<dbReference type="Proteomes" id="UP000663586">
    <property type="component" value="Chromosome"/>
</dbReference>